<proteinExistence type="inferred from homology"/>
<keyword evidence="6 8" id="KW-1133">Transmembrane helix</keyword>
<protein>
    <recommendedName>
        <fullName evidence="8">Probable membrane transporter protein</fullName>
    </recommendedName>
</protein>
<feature type="transmembrane region" description="Helical" evidence="8">
    <location>
        <begin position="31"/>
        <end position="51"/>
    </location>
</feature>
<reference evidence="9 10" key="1">
    <citation type="submission" date="2017-06" db="EMBL/GenBank/DDBJ databases">
        <title>Genome sequencing of cyanobaciteial culture collection at National Institute for Environmental Studies (NIES).</title>
        <authorList>
            <person name="Hirose Y."/>
            <person name="Shimura Y."/>
            <person name="Fujisawa T."/>
            <person name="Nakamura Y."/>
            <person name="Kawachi M."/>
        </authorList>
    </citation>
    <scope>NUCLEOTIDE SEQUENCE [LARGE SCALE GENOMIC DNA]</scope>
    <source>
        <strain evidence="9 10">NIES-806</strain>
    </source>
</reference>
<dbReference type="EMBL" id="AP018316">
    <property type="protein sequence ID" value="BAZ84324.1"/>
    <property type="molecule type" value="Genomic_DNA"/>
</dbReference>
<gene>
    <name evidence="9" type="ORF">NIES806_05100</name>
</gene>
<evidence type="ECO:0000256" key="7">
    <source>
        <dbReference type="ARBA" id="ARBA00023136"/>
    </source>
</evidence>
<dbReference type="KEGG" id="dcm:NIES806_05100"/>
<evidence type="ECO:0000256" key="3">
    <source>
        <dbReference type="ARBA" id="ARBA00022448"/>
    </source>
</evidence>
<feature type="transmembrane region" description="Helical" evidence="8">
    <location>
        <begin position="124"/>
        <end position="152"/>
    </location>
</feature>
<evidence type="ECO:0000313" key="10">
    <source>
        <dbReference type="Proteomes" id="UP000218702"/>
    </source>
</evidence>
<dbReference type="PANTHER" id="PTHR30269">
    <property type="entry name" value="TRANSMEMBRANE PROTEIN YFCA"/>
    <property type="match status" value="1"/>
</dbReference>
<dbReference type="InterPro" id="IPR002781">
    <property type="entry name" value="TM_pro_TauE-like"/>
</dbReference>
<dbReference type="AlphaFoldDB" id="A0A1Z4UYR6"/>
<dbReference type="OrthoDB" id="8421744at2"/>
<feature type="transmembrane region" description="Helical" evidence="8">
    <location>
        <begin position="190"/>
        <end position="208"/>
    </location>
</feature>
<keyword evidence="4 8" id="KW-1003">Cell membrane</keyword>
<keyword evidence="3" id="KW-0813">Transport</keyword>
<name>A0A1Z4UYR6_9CYAN</name>
<dbReference type="InterPro" id="IPR052017">
    <property type="entry name" value="TSUP"/>
</dbReference>
<dbReference type="GO" id="GO:0005886">
    <property type="term" value="C:plasma membrane"/>
    <property type="evidence" value="ECO:0007669"/>
    <property type="project" value="UniProtKB-SubCell"/>
</dbReference>
<keyword evidence="7 8" id="KW-0472">Membrane</keyword>
<sequence length="246" mass="27417">MTIFWLALAGIIGWFISLLAGGGSSLILMPIVGTFLGAIAIAPVITISGIFGNSERVFVYWQKINWDIVKWELPGAIFGGILGAFTLTKLKLDWLSILVAIFLIFSAASYFFKNEEKSFPVKAWYFLPTGFVYAFFSGLIGSMGPVLAPLYINYGLQKEELLATQATNRVIVHLVKVVVYGFFGAFKLPYIGYGIVLGLAALPGNWLGHLVLQKISEKQFRQLVISFVMFSGILILWQQRELLLFW</sequence>
<evidence type="ECO:0000256" key="5">
    <source>
        <dbReference type="ARBA" id="ARBA00022692"/>
    </source>
</evidence>
<dbReference type="RefSeq" id="WP_096663549.1">
    <property type="nucleotide sequence ID" value="NZ_AP018316.1"/>
</dbReference>
<feature type="transmembrane region" description="Helical" evidence="8">
    <location>
        <begin position="220"/>
        <end position="237"/>
    </location>
</feature>
<feature type="transmembrane region" description="Helical" evidence="8">
    <location>
        <begin position="71"/>
        <end position="88"/>
    </location>
</feature>
<dbReference type="PANTHER" id="PTHR30269:SF37">
    <property type="entry name" value="MEMBRANE TRANSPORTER PROTEIN"/>
    <property type="match status" value="1"/>
</dbReference>
<dbReference type="Pfam" id="PF01925">
    <property type="entry name" value="TauE"/>
    <property type="match status" value="1"/>
</dbReference>
<accession>A0A1Z4UYR6</accession>
<keyword evidence="5 8" id="KW-0812">Transmembrane</keyword>
<evidence type="ECO:0000256" key="2">
    <source>
        <dbReference type="ARBA" id="ARBA00009142"/>
    </source>
</evidence>
<comment type="similarity">
    <text evidence="2 8">Belongs to the 4-toluene sulfonate uptake permease (TSUP) (TC 2.A.102) family.</text>
</comment>
<dbReference type="Proteomes" id="UP000218702">
    <property type="component" value="Chromosome"/>
</dbReference>
<evidence type="ECO:0000256" key="8">
    <source>
        <dbReference type="RuleBase" id="RU363041"/>
    </source>
</evidence>
<evidence type="ECO:0000256" key="4">
    <source>
        <dbReference type="ARBA" id="ARBA00022475"/>
    </source>
</evidence>
<organism evidence="9 10">
    <name type="scientific">Dolichospermum compactum NIES-806</name>
    <dbReference type="NCBI Taxonomy" id="1973481"/>
    <lineage>
        <taxon>Bacteria</taxon>
        <taxon>Bacillati</taxon>
        <taxon>Cyanobacteriota</taxon>
        <taxon>Cyanophyceae</taxon>
        <taxon>Nostocales</taxon>
        <taxon>Aphanizomenonaceae</taxon>
        <taxon>Dolichospermum</taxon>
        <taxon>Dolichospermum compactum</taxon>
    </lineage>
</organism>
<evidence type="ECO:0000256" key="6">
    <source>
        <dbReference type="ARBA" id="ARBA00022989"/>
    </source>
</evidence>
<evidence type="ECO:0000313" key="9">
    <source>
        <dbReference type="EMBL" id="BAZ84324.1"/>
    </source>
</evidence>
<comment type="subcellular location">
    <subcellularLocation>
        <location evidence="1 8">Cell membrane</location>
        <topology evidence="1 8">Multi-pass membrane protein</topology>
    </subcellularLocation>
</comment>
<feature type="transmembrane region" description="Helical" evidence="8">
    <location>
        <begin position="94"/>
        <end position="112"/>
    </location>
</feature>
<keyword evidence="10" id="KW-1185">Reference proteome</keyword>
<evidence type="ECO:0000256" key="1">
    <source>
        <dbReference type="ARBA" id="ARBA00004651"/>
    </source>
</evidence>